<dbReference type="OrthoDB" id="9910326at2"/>
<dbReference type="EMBL" id="FNSA01000003">
    <property type="protein sequence ID" value="SEC63423.1"/>
    <property type="molecule type" value="Genomic_DNA"/>
</dbReference>
<organism evidence="1 2">
    <name type="scientific">Tsukamurella tyrosinosolvens</name>
    <dbReference type="NCBI Taxonomy" id="57704"/>
    <lineage>
        <taxon>Bacteria</taxon>
        <taxon>Bacillati</taxon>
        <taxon>Actinomycetota</taxon>
        <taxon>Actinomycetes</taxon>
        <taxon>Mycobacteriales</taxon>
        <taxon>Tsukamurellaceae</taxon>
        <taxon>Tsukamurella</taxon>
    </lineage>
</organism>
<gene>
    <name evidence="1" type="ORF">SAMN04489793_2782</name>
</gene>
<dbReference type="Proteomes" id="UP000182241">
    <property type="component" value="Unassembled WGS sequence"/>
</dbReference>
<accession>A0A1H4U3U2</accession>
<dbReference type="AlphaFoldDB" id="A0A1H4U3U2"/>
<dbReference type="STRING" id="57704.SAMN04489793_2782"/>
<sequence length="66" mass="7275">MATLYARMTEGETVAEETVLCSEHLLRAEEYTAADARGDHELADVENSRLSCQVCGVKQNGEQGWT</sequence>
<proteinExistence type="predicted"/>
<protein>
    <submittedName>
        <fullName evidence="1">Uncharacterized protein</fullName>
    </submittedName>
</protein>
<evidence type="ECO:0000313" key="2">
    <source>
        <dbReference type="Proteomes" id="UP000182241"/>
    </source>
</evidence>
<name>A0A1H4U3U2_TSUTY</name>
<reference evidence="2" key="1">
    <citation type="submission" date="2016-10" db="EMBL/GenBank/DDBJ databases">
        <authorList>
            <person name="Varghese N."/>
            <person name="Submissions S."/>
        </authorList>
    </citation>
    <scope>NUCLEOTIDE SEQUENCE [LARGE SCALE GENOMIC DNA]</scope>
    <source>
        <strain evidence="2">DSM 44234</strain>
    </source>
</reference>
<dbReference type="RefSeq" id="WP_139286155.1">
    <property type="nucleotide sequence ID" value="NZ_FNSA01000003.1"/>
</dbReference>
<keyword evidence="2" id="KW-1185">Reference proteome</keyword>
<evidence type="ECO:0000313" key="1">
    <source>
        <dbReference type="EMBL" id="SEC63423.1"/>
    </source>
</evidence>